<dbReference type="PROSITE" id="PS50011">
    <property type="entry name" value="PROTEIN_KINASE_DOM"/>
    <property type="match status" value="1"/>
</dbReference>
<evidence type="ECO:0000256" key="4">
    <source>
        <dbReference type="RuleBase" id="RU000304"/>
    </source>
</evidence>
<organism evidence="7 8">
    <name type="scientific">Glossina austeni</name>
    <name type="common">Savannah tsetse fly</name>
    <dbReference type="NCBI Taxonomy" id="7395"/>
    <lineage>
        <taxon>Eukaryota</taxon>
        <taxon>Metazoa</taxon>
        <taxon>Ecdysozoa</taxon>
        <taxon>Arthropoda</taxon>
        <taxon>Hexapoda</taxon>
        <taxon>Insecta</taxon>
        <taxon>Pterygota</taxon>
        <taxon>Neoptera</taxon>
        <taxon>Endopterygota</taxon>
        <taxon>Diptera</taxon>
        <taxon>Brachycera</taxon>
        <taxon>Muscomorpha</taxon>
        <taxon>Hippoboscoidea</taxon>
        <taxon>Glossinidae</taxon>
        <taxon>Glossina</taxon>
    </lineage>
</organism>
<sequence length="459" mass="52473">MAKDCLIQHQLEVIQCQTSNAWSRTKSRSTAPIAWGRIYGKSIKIKSLDLNDENFTVGRGENNSLIISSKILKSQNILSGISKLHFMITRSMCDGYGPIYIEDHSRNGTFVNGERIGTNIRRILQNNDTISLSHPNYKAFIFMDIRSNVPYLDFPKEITSKYYVGCKLGSGAFGVIRLIYDRRTCIQYAIKTIKKNLLAINSQTNHLNEAKILKSLQHPCVIQLCDIVDSIDSMYMVMEFMKGGDLLNRIVNKKRLSEQISKLYFYQMCHAVQYLHSNGITHRDLKPDNVLLKTPDDNTILKLTDFGVSKFVPNSTFMRTLCGTPLYVAPEVLKTRYHGTYTKKVDIWGLGVILFICLCGTLPFSDIYGSPVGEQITKGEFRFNHPSWRKVSKNAMFLIKSLLVVDPARRPSIDGILNNAWLRDRQIQSIAQEFMQMEPMDIENEENVCEEPPIKRLKF</sequence>
<dbReference type="InterPro" id="IPR017441">
    <property type="entry name" value="Protein_kinase_ATP_BS"/>
</dbReference>
<dbReference type="SUPFAM" id="SSF56112">
    <property type="entry name" value="Protein kinase-like (PK-like)"/>
    <property type="match status" value="1"/>
</dbReference>
<evidence type="ECO:0000313" key="8">
    <source>
        <dbReference type="Proteomes" id="UP000078200"/>
    </source>
</evidence>
<evidence type="ECO:0000259" key="5">
    <source>
        <dbReference type="PROSITE" id="PS50006"/>
    </source>
</evidence>
<evidence type="ECO:0000256" key="1">
    <source>
        <dbReference type="ARBA" id="ARBA00022741"/>
    </source>
</evidence>
<dbReference type="PROSITE" id="PS00108">
    <property type="entry name" value="PROTEIN_KINASE_ST"/>
    <property type="match status" value="1"/>
</dbReference>
<dbReference type="Gene3D" id="1.10.510.10">
    <property type="entry name" value="Transferase(Phosphotransferase) domain 1"/>
    <property type="match status" value="1"/>
</dbReference>
<feature type="domain" description="FHA" evidence="5">
    <location>
        <begin position="55"/>
        <end position="116"/>
    </location>
</feature>
<dbReference type="Gene3D" id="2.60.200.20">
    <property type="match status" value="1"/>
</dbReference>
<proteinExistence type="inferred from homology"/>
<keyword evidence="2 3" id="KW-0067">ATP-binding</keyword>
<dbReference type="SUPFAM" id="SSF49879">
    <property type="entry name" value="SMAD/FHA domain"/>
    <property type="match status" value="1"/>
</dbReference>
<dbReference type="InterPro" id="IPR000253">
    <property type="entry name" value="FHA_dom"/>
</dbReference>
<evidence type="ECO:0000256" key="3">
    <source>
        <dbReference type="PROSITE-ProRule" id="PRU10141"/>
    </source>
</evidence>
<protein>
    <recommendedName>
        <fullName evidence="9">Protein kinase domain-containing protein</fullName>
    </recommendedName>
</protein>
<keyword evidence="8" id="KW-1185">Reference proteome</keyword>
<dbReference type="FunFam" id="1.10.510.10:FF:000571">
    <property type="entry name" value="Maternal embryonic leucine zipper kinase"/>
    <property type="match status" value="1"/>
</dbReference>
<dbReference type="Pfam" id="PF00498">
    <property type="entry name" value="FHA"/>
    <property type="match status" value="1"/>
</dbReference>
<keyword evidence="4" id="KW-0723">Serine/threonine-protein kinase</keyword>
<dbReference type="SMART" id="SM00240">
    <property type="entry name" value="FHA"/>
    <property type="match status" value="1"/>
</dbReference>
<dbReference type="CDD" id="cd22666">
    <property type="entry name" value="FHA_CHK2"/>
    <property type="match status" value="1"/>
</dbReference>
<dbReference type="InterPro" id="IPR000719">
    <property type="entry name" value="Prot_kinase_dom"/>
</dbReference>
<feature type="binding site" evidence="3">
    <location>
        <position position="195"/>
    </location>
    <ligand>
        <name>ATP</name>
        <dbReference type="ChEBI" id="CHEBI:30616"/>
    </ligand>
</feature>
<accession>A0A1A9UNG1</accession>
<dbReference type="Proteomes" id="UP000078200">
    <property type="component" value="Unassembled WGS sequence"/>
</dbReference>
<dbReference type="SMART" id="SM00220">
    <property type="entry name" value="S_TKc"/>
    <property type="match status" value="1"/>
</dbReference>
<dbReference type="GO" id="GO:0004674">
    <property type="term" value="F:protein serine/threonine kinase activity"/>
    <property type="evidence" value="ECO:0007669"/>
    <property type="project" value="UniProtKB-KW"/>
</dbReference>
<dbReference type="InterPro" id="IPR008271">
    <property type="entry name" value="Ser/Thr_kinase_AS"/>
</dbReference>
<dbReference type="STRING" id="7395.A0A1A9UNG1"/>
<evidence type="ECO:0008006" key="9">
    <source>
        <dbReference type="Google" id="ProtNLM"/>
    </source>
</evidence>
<evidence type="ECO:0000256" key="2">
    <source>
        <dbReference type="ARBA" id="ARBA00022840"/>
    </source>
</evidence>
<dbReference type="InterPro" id="IPR011009">
    <property type="entry name" value="Kinase-like_dom_sf"/>
</dbReference>
<name>A0A1A9UNG1_GLOAU</name>
<evidence type="ECO:0000313" key="7">
    <source>
        <dbReference type="EnsemblMetazoa" id="GAUT010310-PA"/>
    </source>
</evidence>
<keyword evidence="4" id="KW-0808">Transferase</keyword>
<keyword evidence="4" id="KW-0418">Kinase</keyword>
<keyword evidence="1 3" id="KW-0547">Nucleotide-binding</keyword>
<feature type="domain" description="Protein kinase" evidence="6">
    <location>
        <begin position="162"/>
        <end position="422"/>
    </location>
</feature>
<dbReference type="GO" id="GO:0005524">
    <property type="term" value="F:ATP binding"/>
    <property type="evidence" value="ECO:0007669"/>
    <property type="project" value="UniProtKB-UniRule"/>
</dbReference>
<dbReference type="PROSITE" id="PS50006">
    <property type="entry name" value="FHA_DOMAIN"/>
    <property type="match status" value="1"/>
</dbReference>
<reference evidence="7" key="1">
    <citation type="submission" date="2020-05" db="UniProtKB">
        <authorList>
            <consortium name="EnsemblMetazoa"/>
        </authorList>
    </citation>
    <scope>IDENTIFICATION</scope>
    <source>
        <strain evidence="7">TTRI</strain>
    </source>
</reference>
<dbReference type="Pfam" id="PF00069">
    <property type="entry name" value="Pkinase"/>
    <property type="match status" value="1"/>
</dbReference>
<dbReference type="AlphaFoldDB" id="A0A1A9UNG1"/>
<comment type="similarity">
    <text evidence="4">Belongs to the protein kinase superfamily.</text>
</comment>
<dbReference type="PROSITE" id="PS00107">
    <property type="entry name" value="PROTEIN_KINASE_ATP"/>
    <property type="match status" value="1"/>
</dbReference>
<dbReference type="EnsemblMetazoa" id="GAUT010310-RA">
    <property type="protein sequence ID" value="GAUT010310-PA"/>
    <property type="gene ID" value="GAUT010310"/>
</dbReference>
<evidence type="ECO:0000259" key="6">
    <source>
        <dbReference type="PROSITE" id="PS50011"/>
    </source>
</evidence>
<dbReference type="VEuPathDB" id="VectorBase:GAUT010310"/>
<dbReference type="PANTHER" id="PTHR24347">
    <property type="entry name" value="SERINE/THREONINE-PROTEIN KINASE"/>
    <property type="match status" value="1"/>
</dbReference>
<dbReference type="InterPro" id="IPR008984">
    <property type="entry name" value="SMAD_FHA_dom_sf"/>
</dbReference>